<sequence>MPFLKCLKISSSKEQSERTKRNGLRFSIYSSYKKVLFKGHYKGEWKDDRKHGKGIDIDRNGWMYEGDWFCGRKHGYGVLSKISKDGSIRKIYAGNWMMGKKEGFGNHWYDNGDYYEGDFHCNKRHGYGRIWYKNSDYYQGFWKNDFPNGKGIFVEGNGNRYEGTFVDGKRNKFGTFYHLDTGQCQYGYWCNDSCIHSIMRDINWRQSALHPTPYPIPEIKMSTICY</sequence>
<comment type="caution">
    <text evidence="6">The sequence shown here is derived from an EMBL/GenBank/DDBJ whole genome shotgun (WGS) entry which is preliminary data.</text>
</comment>
<dbReference type="SUPFAM" id="SSF82185">
    <property type="entry name" value="Histone H3 K4-specific methyltransferase SET7/9 N-terminal domain"/>
    <property type="match status" value="2"/>
</dbReference>
<dbReference type="PANTHER" id="PTHR46511">
    <property type="entry name" value="MORN REPEAT-CONTAINING PROTEIN 3"/>
    <property type="match status" value="1"/>
</dbReference>
<comment type="function">
    <text evidence="5">Assembles a suppression complex (suppresome) by tethering SIRT1 and MDM2 to regulate composite modifications of p53/TP53. Confers both deacetylation-mediated functional inactivation, by SIRT1, and ubiquitination-dependent degradation, by MDM2, of p53/TP53, promoting a proliferative and cell survival behaviors. May play a role in the regulation of spermatogenesis.</text>
</comment>
<organism evidence="6 7">
    <name type="scientific">Vespula vulgaris</name>
    <name type="common">Yellow jacket</name>
    <name type="synonym">Wasp</name>
    <dbReference type="NCBI Taxonomy" id="7454"/>
    <lineage>
        <taxon>Eukaryota</taxon>
        <taxon>Metazoa</taxon>
        <taxon>Ecdysozoa</taxon>
        <taxon>Arthropoda</taxon>
        <taxon>Hexapoda</taxon>
        <taxon>Insecta</taxon>
        <taxon>Pterygota</taxon>
        <taxon>Neoptera</taxon>
        <taxon>Endopterygota</taxon>
        <taxon>Hymenoptera</taxon>
        <taxon>Apocrita</taxon>
        <taxon>Aculeata</taxon>
        <taxon>Vespoidea</taxon>
        <taxon>Vespidae</taxon>
        <taxon>Vespinae</taxon>
        <taxon>Vespula</taxon>
    </lineage>
</organism>
<protein>
    <recommendedName>
        <fullName evidence="4">MORN repeat-containing protein 3</fullName>
    </recommendedName>
</protein>
<dbReference type="Gene3D" id="2.20.110.10">
    <property type="entry name" value="Histone H3 K4-specific methyltransferase SET7/9 N-terminal domain"/>
    <property type="match status" value="3"/>
</dbReference>
<dbReference type="EMBL" id="JACSEA010000009">
    <property type="protein sequence ID" value="KAF7393063.1"/>
    <property type="molecule type" value="Genomic_DNA"/>
</dbReference>
<evidence type="ECO:0000256" key="4">
    <source>
        <dbReference type="ARBA" id="ARBA00039854"/>
    </source>
</evidence>
<dbReference type="InterPro" id="IPR052472">
    <property type="entry name" value="MORN3"/>
</dbReference>
<keyword evidence="7" id="KW-1185">Reference proteome</keyword>
<gene>
    <name evidence="6" type="ORF">HZH66_008896</name>
</gene>
<proteinExistence type="predicted"/>
<reference evidence="6" key="1">
    <citation type="journal article" date="2020" name="G3 (Bethesda)">
        <title>High-Quality Assemblies for Three Invasive Social Wasps from the &lt;i&gt;Vespula&lt;/i&gt; Genus.</title>
        <authorList>
            <person name="Harrop T.W.R."/>
            <person name="Guhlin J."/>
            <person name="McLaughlin G.M."/>
            <person name="Permina E."/>
            <person name="Stockwell P."/>
            <person name="Gilligan J."/>
            <person name="Le Lec M.F."/>
            <person name="Gruber M.A.M."/>
            <person name="Quinn O."/>
            <person name="Lovegrove M."/>
            <person name="Duncan E.J."/>
            <person name="Remnant E.J."/>
            <person name="Van Eeckhoven J."/>
            <person name="Graham B."/>
            <person name="Knapp R.A."/>
            <person name="Langford K.W."/>
            <person name="Kronenberg Z."/>
            <person name="Press M.O."/>
            <person name="Eacker S.M."/>
            <person name="Wilson-Rankin E.E."/>
            <person name="Purcell J."/>
            <person name="Lester P.J."/>
            <person name="Dearden P.K."/>
        </authorList>
    </citation>
    <scope>NUCLEOTIDE SEQUENCE</scope>
    <source>
        <strain evidence="6">Marl-1</strain>
    </source>
</reference>
<evidence type="ECO:0000256" key="5">
    <source>
        <dbReference type="ARBA" id="ARBA00045851"/>
    </source>
</evidence>
<dbReference type="InterPro" id="IPR003409">
    <property type="entry name" value="MORN"/>
</dbReference>
<evidence type="ECO:0000256" key="2">
    <source>
        <dbReference type="ARBA" id="ARBA00022737"/>
    </source>
</evidence>
<evidence type="ECO:0000256" key="3">
    <source>
        <dbReference type="ARBA" id="ARBA00023329"/>
    </source>
</evidence>
<evidence type="ECO:0000313" key="6">
    <source>
        <dbReference type="EMBL" id="KAF7393063.1"/>
    </source>
</evidence>
<keyword evidence="2" id="KW-0677">Repeat</keyword>
<evidence type="ECO:0000256" key="1">
    <source>
        <dbReference type="ARBA" id="ARBA00004218"/>
    </source>
</evidence>
<dbReference type="Pfam" id="PF02493">
    <property type="entry name" value="MORN"/>
    <property type="match status" value="6"/>
</dbReference>
<dbReference type="GO" id="GO:0001669">
    <property type="term" value="C:acrosomal vesicle"/>
    <property type="evidence" value="ECO:0007669"/>
    <property type="project" value="UniProtKB-SubCell"/>
</dbReference>
<evidence type="ECO:0000313" key="7">
    <source>
        <dbReference type="Proteomes" id="UP000614350"/>
    </source>
</evidence>
<accession>A0A834N3M7</accession>
<name>A0A834N3M7_VESVU</name>
<keyword evidence="3" id="KW-0968">Cytoplasmic vesicle</keyword>
<dbReference type="PANTHER" id="PTHR46511:SF1">
    <property type="entry name" value="MORN REPEAT-CONTAINING PROTEIN 3"/>
    <property type="match status" value="1"/>
</dbReference>
<comment type="subcellular location">
    <subcellularLocation>
        <location evidence="1">Cytoplasmic vesicle</location>
        <location evidence="1">Secretory vesicle</location>
        <location evidence="1">Acrosome</location>
    </subcellularLocation>
</comment>
<dbReference type="SMART" id="SM00698">
    <property type="entry name" value="MORN"/>
    <property type="match status" value="6"/>
</dbReference>
<dbReference type="AlphaFoldDB" id="A0A834N3M7"/>
<dbReference type="Proteomes" id="UP000614350">
    <property type="component" value="Unassembled WGS sequence"/>
</dbReference>